<protein>
    <recommendedName>
        <fullName evidence="15">TonB-dependent receptor</fullName>
    </recommendedName>
</protein>
<evidence type="ECO:0008006" key="15">
    <source>
        <dbReference type="Google" id="ProtNLM"/>
    </source>
</evidence>
<feature type="domain" description="TonB-dependent receptor plug" evidence="12">
    <location>
        <begin position="56"/>
        <end position="158"/>
    </location>
</feature>
<proteinExistence type="inferred from homology"/>
<comment type="subcellular location">
    <subcellularLocation>
        <location evidence="1 8">Cell outer membrane</location>
        <topology evidence="1 8">Multi-pass membrane protein</topology>
    </subcellularLocation>
</comment>
<evidence type="ECO:0000256" key="2">
    <source>
        <dbReference type="ARBA" id="ARBA00022448"/>
    </source>
</evidence>
<dbReference type="AlphaFoldDB" id="A0A6G8JKM7"/>
<comment type="similarity">
    <text evidence="8 9">Belongs to the TonB-dependent receptor family.</text>
</comment>
<dbReference type="KEGG" id="mgra:A4G16_10265"/>
<dbReference type="InterPro" id="IPR039426">
    <property type="entry name" value="TonB-dep_rcpt-like"/>
</dbReference>
<dbReference type="EMBL" id="CP015030">
    <property type="protein sequence ID" value="QIM67710.1"/>
    <property type="molecule type" value="Genomic_DNA"/>
</dbReference>
<name>A0A6G8JKM7_9PAST</name>
<dbReference type="RefSeq" id="WP_165889786.1">
    <property type="nucleotide sequence ID" value="NZ_CP015030.1"/>
</dbReference>
<evidence type="ECO:0000256" key="10">
    <source>
        <dbReference type="SAM" id="Coils"/>
    </source>
</evidence>
<keyword evidence="3 8" id="KW-1134">Transmembrane beta strand</keyword>
<dbReference type="Pfam" id="PF07715">
    <property type="entry name" value="Plug"/>
    <property type="match status" value="1"/>
</dbReference>
<dbReference type="Gene3D" id="2.40.170.20">
    <property type="entry name" value="TonB-dependent receptor, beta-barrel domain"/>
    <property type="match status" value="1"/>
</dbReference>
<dbReference type="PANTHER" id="PTHR30069">
    <property type="entry name" value="TONB-DEPENDENT OUTER MEMBRANE RECEPTOR"/>
    <property type="match status" value="1"/>
</dbReference>
<evidence type="ECO:0000256" key="3">
    <source>
        <dbReference type="ARBA" id="ARBA00022452"/>
    </source>
</evidence>
<evidence type="ECO:0000313" key="14">
    <source>
        <dbReference type="Proteomes" id="UP000501366"/>
    </source>
</evidence>
<evidence type="ECO:0000256" key="4">
    <source>
        <dbReference type="ARBA" id="ARBA00022692"/>
    </source>
</evidence>
<dbReference type="Proteomes" id="UP000501366">
    <property type="component" value="Chromosome"/>
</dbReference>
<evidence type="ECO:0000313" key="13">
    <source>
        <dbReference type="EMBL" id="QIM67710.1"/>
    </source>
</evidence>
<evidence type="ECO:0000259" key="12">
    <source>
        <dbReference type="Pfam" id="PF07715"/>
    </source>
</evidence>
<evidence type="ECO:0000256" key="6">
    <source>
        <dbReference type="ARBA" id="ARBA00023136"/>
    </source>
</evidence>
<feature type="domain" description="TonB-dependent receptor-like beta-barrel" evidence="11">
    <location>
        <begin position="284"/>
        <end position="798"/>
    </location>
</feature>
<dbReference type="GO" id="GO:0009279">
    <property type="term" value="C:cell outer membrane"/>
    <property type="evidence" value="ECO:0007669"/>
    <property type="project" value="UniProtKB-SubCell"/>
</dbReference>
<keyword evidence="2 8" id="KW-0813">Transport</keyword>
<dbReference type="InterPro" id="IPR036942">
    <property type="entry name" value="Beta-barrel_TonB_sf"/>
</dbReference>
<evidence type="ECO:0000256" key="8">
    <source>
        <dbReference type="PROSITE-ProRule" id="PRU01360"/>
    </source>
</evidence>
<accession>A0A6G8JKM7</accession>
<dbReference type="PANTHER" id="PTHR30069:SF50">
    <property type="entry name" value="TONB-DEPENDENT RECEPTOR HI_1217-RELATED"/>
    <property type="match status" value="1"/>
</dbReference>
<dbReference type="InterPro" id="IPR012910">
    <property type="entry name" value="Plug_dom"/>
</dbReference>
<keyword evidence="5 9" id="KW-0798">TonB box</keyword>
<keyword evidence="4 8" id="KW-0812">Transmembrane</keyword>
<dbReference type="InterPro" id="IPR000531">
    <property type="entry name" value="Beta-barrel_TonB"/>
</dbReference>
<dbReference type="PROSITE" id="PS52016">
    <property type="entry name" value="TONB_DEPENDENT_REC_3"/>
    <property type="match status" value="1"/>
</dbReference>
<dbReference type="Gene3D" id="2.170.130.10">
    <property type="entry name" value="TonB-dependent receptor, plug domain"/>
    <property type="match status" value="1"/>
</dbReference>
<evidence type="ECO:0000256" key="1">
    <source>
        <dbReference type="ARBA" id="ARBA00004571"/>
    </source>
</evidence>
<evidence type="ECO:0000256" key="7">
    <source>
        <dbReference type="ARBA" id="ARBA00023237"/>
    </source>
</evidence>
<evidence type="ECO:0000259" key="11">
    <source>
        <dbReference type="Pfam" id="PF00593"/>
    </source>
</evidence>
<keyword evidence="10" id="KW-0175">Coiled coil</keyword>
<organism evidence="13 14">
    <name type="scientific">Mannheimia granulomatis</name>
    <dbReference type="NCBI Taxonomy" id="85402"/>
    <lineage>
        <taxon>Bacteria</taxon>
        <taxon>Pseudomonadati</taxon>
        <taxon>Pseudomonadota</taxon>
        <taxon>Gammaproteobacteria</taxon>
        <taxon>Pasteurellales</taxon>
        <taxon>Pasteurellaceae</taxon>
        <taxon>Mannheimia</taxon>
    </lineage>
</organism>
<feature type="coiled-coil region" evidence="10">
    <location>
        <begin position="471"/>
        <end position="503"/>
    </location>
</feature>
<evidence type="ECO:0000256" key="5">
    <source>
        <dbReference type="ARBA" id="ARBA00023077"/>
    </source>
</evidence>
<reference evidence="13 14" key="1">
    <citation type="submission" date="2016-03" db="EMBL/GenBank/DDBJ databases">
        <authorList>
            <person name="Bojesen A.M."/>
            <person name="Planet P."/>
            <person name="Hansen M.J."/>
        </authorList>
    </citation>
    <scope>NUCLEOTIDE SEQUENCE [LARGE SCALE GENOMIC DNA]</scope>
    <source>
        <strain evidence="13 14">B 234/94</strain>
    </source>
</reference>
<dbReference type="SUPFAM" id="SSF56935">
    <property type="entry name" value="Porins"/>
    <property type="match status" value="1"/>
</dbReference>
<keyword evidence="7 8" id="KW-0998">Cell outer membrane</keyword>
<gene>
    <name evidence="13" type="ORF">A4G16_10265</name>
</gene>
<dbReference type="InterPro" id="IPR037066">
    <property type="entry name" value="Plug_dom_sf"/>
</dbReference>
<dbReference type="Pfam" id="PF00593">
    <property type="entry name" value="TonB_dep_Rec_b-barrel"/>
    <property type="match status" value="1"/>
</dbReference>
<keyword evidence="6 8" id="KW-0472">Membrane</keyword>
<dbReference type="GO" id="GO:0015344">
    <property type="term" value="F:siderophore uptake transmembrane transporter activity"/>
    <property type="evidence" value="ECO:0007669"/>
    <property type="project" value="TreeGrafter"/>
</dbReference>
<evidence type="ECO:0000256" key="9">
    <source>
        <dbReference type="RuleBase" id="RU003357"/>
    </source>
</evidence>
<dbReference type="GO" id="GO:0044718">
    <property type="term" value="P:siderophore transmembrane transport"/>
    <property type="evidence" value="ECO:0007669"/>
    <property type="project" value="TreeGrafter"/>
</dbReference>
<sequence length="849" mass="96353">MNARKNVFNLIVCAFPIVLEQAKAQETATLDVIEVKTQAFKEIDKVFIKTGAISSRDKIMESNQSLDSIVRSVPGAFTQMDKSQGTVSVNIRGATGFGRANTMIDGVSQTFYASSTDDGGRAGGTSQFGAYIDPAFLVGVDFERGTFSGASGGNALLGSANFRTISLKDLVEKGHSIGGITKMTFGNNAIGPNYMGMLGARYQLSDKVWFGGLYGYSWRKISQDYKIGGGRRVTESSIDLSKLKDEDDIANSTTSPFNAAHLKQKPVSQLAKLEFGTEFQSVSFSYRDYQSKLAGRDLKNQNYQLNYNFHQPDSNWLDFKLLYAQNNGKQHYQSGAKVNNKYLLDKLNVENKAKTINLSNTFRMQLFRDSELATTFGFNHLENRYYKNRHPAELNFNLENGETNEDNDTIGIGAVRKSLYSSTFQPDGEQRFNTFYLDNNLTYGIFALDMNANINLSRFKGKRFKYLPFYIDELKQEQNMLNKQRKYKEANEVLSQLESLKKQYCTYIPDADFPDDPDFGELKCADKNIPIESKGKHRLVNYSATLSAYIHELFTPFISYSKTHRVPNIKEIFFSTIGDYGVNTNLKPEQAKTIQVGFNGFKESLFTDNDKIGFKALVYRTHVKDHIFNVSRAAPSEVRGRTIYHKNYDEKVRMKGFELEVSYDTGWFYTNLAYAYQRNNQPISFTDASARVDSASNSEFNEQGFGASKISVLPRDYASLELGTRWFDQKMQIGGLMKYYGKSRRASGKFINILYPNSTIEKETLRRDEIMPKQPLIFDFYISYEPIKNLVIKGELQNAFNKKYIDPLDANNDSASQTIFNLDFGDKYISVFNNYARGRTAILSLNYKF</sequence>